<dbReference type="EMBL" id="MH396010">
    <property type="protein sequence ID" value="AXI96300.1"/>
    <property type="molecule type" value="Genomic_DNA"/>
</dbReference>
<keyword evidence="1" id="KW-0150">Chloroplast</keyword>
<dbReference type="Gene3D" id="2.40.128.20">
    <property type="match status" value="1"/>
</dbReference>
<accession>A0A345U764</accession>
<dbReference type="GeneID" id="37623009"/>
<dbReference type="RefSeq" id="YP_009510627.1">
    <property type="nucleotide sequence ID" value="NC_039140.1"/>
</dbReference>
<dbReference type="AlphaFoldDB" id="A0A345U764"/>
<organism evidence="1">
    <name type="scientific">Gracilaria ferox</name>
    <dbReference type="NCBI Taxonomy" id="1184158"/>
    <lineage>
        <taxon>Eukaryota</taxon>
        <taxon>Rhodophyta</taxon>
        <taxon>Florideophyceae</taxon>
        <taxon>Rhodymeniophycidae</taxon>
        <taxon>Gracilariales</taxon>
        <taxon>Gracilariaceae</taxon>
        <taxon>Gracilaria</taxon>
    </lineage>
</organism>
<gene>
    <name evidence="1" type="primary">ycf58</name>
</gene>
<name>A0A345U764_9FLOR</name>
<reference evidence="1" key="1">
    <citation type="submission" date="2018-05" db="EMBL/GenBank/DDBJ databases">
        <title>Organellar genomes of Gracilariaceae.</title>
        <authorList>
            <person name="Iha C."/>
            <person name="Oliveira M.C."/>
        </authorList>
    </citation>
    <scope>NUCLEOTIDE SEQUENCE</scope>
</reference>
<proteinExistence type="predicted"/>
<sequence>MTYENILNQLEGKWICQRTNYFIHQTKISYDQKEIKLQQVHNTNISQQENNILSHYQLNGINNNQKTYYLFFKKERSEFGQLHKVTNNQIKYYRFKVYTYNCIKIESVKEKIVYYEYIYFINPKFKITISVLKENQKYLAISFISEIQVPN</sequence>
<evidence type="ECO:0000313" key="1">
    <source>
        <dbReference type="EMBL" id="AXI96300.1"/>
    </source>
</evidence>
<dbReference type="InterPro" id="IPR012674">
    <property type="entry name" value="Calycin"/>
</dbReference>
<keyword evidence="1" id="KW-0934">Plastid</keyword>
<protein>
    <submittedName>
        <fullName evidence="1">Uncharacterized protein</fullName>
    </submittedName>
</protein>
<geneLocation type="chloroplast" evidence="1"/>